<keyword evidence="5 10" id="KW-0812">Transmembrane</keyword>
<dbReference type="RefSeq" id="WP_125180274.1">
    <property type="nucleotide sequence ID" value="NZ_QZMU01000001.1"/>
</dbReference>
<feature type="region of interest" description="Disordered" evidence="9">
    <location>
        <begin position="431"/>
        <end position="452"/>
    </location>
</feature>
<evidence type="ECO:0000259" key="11">
    <source>
        <dbReference type="Pfam" id="PF00999"/>
    </source>
</evidence>
<evidence type="ECO:0000313" key="13">
    <source>
        <dbReference type="Proteomes" id="UP000287798"/>
    </source>
</evidence>
<dbReference type="InterPro" id="IPR038770">
    <property type="entry name" value="Na+/solute_symporter_sf"/>
</dbReference>
<dbReference type="PANTHER" id="PTHR32507:SF8">
    <property type="entry name" value="CNH1P"/>
    <property type="match status" value="1"/>
</dbReference>
<feature type="transmembrane region" description="Helical" evidence="10">
    <location>
        <begin position="368"/>
        <end position="386"/>
    </location>
</feature>
<keyword evidence="13" id="KW-1185">Reference proteome</keyword>
<keyword evidence="8 10" id="KW-0472">Membrane</keyword>
<feature type="transmembrane region" description="Helical" evidence="10">
    <location>
        <begin position="235"/>
        <end position="263"/>
    </location>
</feature>
<dbReference type="Pfam" id="PF00999">
    <property type="entry name" value="Na_H_Exchanger"/>
    <property type="match status" value="1"/>
</dbReference>
<dbReference type="EMBL" id="QZMU01000001">
    <property type="protein sequence ID" value="RRQ21061.1"/>
    <property type="molecule type" value="Genomic_DNA"/>
</dbReference>
<evidence type="ECO:0000256" key="10">
    <source>
        <dbReference type="SAM" id="Phobius"/>
    </source>
</evidence>
<feature type="domain" description="Cation/H+ exchanger transmembrane" evidence="11">
    <location>
        <begin position="20"/>
        <end position="422"/>
    </location>
</feature>
<evidence type="ECO:0000313" key="12">
    <source>
        <dbReference type="EMBL" id="RRQ21061.1"/>
    </source>
</evidence>
<feature type="transmembrane region" description="Helical" evidence="10">
    <location>
        <begin position="194"/>
        <end position="215"/>
    </location>
</feature>
<evidence type="ECO:0000256" key="7">
    <source>
        <dbReference type="ARBA" id="ARBA00023065"/>
    </source>
</evidence>
<feature type="transmembrane region" description="Helical" evidence="10">
    <location>
        <begin position="59"/>
        <end position="78"/>
    </location>
</feature>
<dbReference type="Gene3D" id="1.20.1530.20">
    <property type="match status" value="1"/>
</dbReference>
<evidence type="ECO:0000256" key="8">
    <source>
        <dbReference type="ARBA" id="ARBA00023136"/>
    </source>
</evidence>
<evidence type="ECO:0000256" key="3">
    <source>
        <dbReference type="ARBA" id="ARBA00022449"/>
    </source>
</evidence>
<feature type="transmembrane region" description="Helical" evidence="10">
    <location>
        <begin position="398"/>
        <end position="417"/>
    </location>
</feature>
<dbReference type="PANTHER" id="PTHR32507">
    <property type="entry name" value="NA(+)/H(+) ANTIPORTER 1"/>
    <property type="match status" value="1"/>
</dbReference>
<dbReference type="Proteomes" id="UP000287798">
    <property type="component" value="Unassembled WGS sequence"/>
</dbReference>
<dbReference type="GO" id="GO:1902600">
    <property type="term" value="P:proton transmembrane transport"/>
    <property type="evidence" value="ECO:0007669"/>
    <property type="project" value="InterPro"/>
</dbReference>
<keyword evidence="3" id="KW-0050">Antiport</keyword>
<evidence type="ECO:0000256" key="6">
    <source>
        <dbReference type="ARBA" id="ARBA00022989"/>
    </source>
</evidence>
<feature type="transmembrane region" description="Helical" evidence="10">
    <location>
        <begin position="338"/>
        <end position="356"/>
    </location>
</feature>
<dbReference type="OrthoDB" id="9810860at2"/>
<proteinExistence type="predicted"/>
<keyword evidence="4" id="KW-1003">Cell membrane</keyword>
<evidence type="ECO:0000256" key="1">
    <source>
        <dbReference type="ARBA" id="ARBA00004651"/>
    </source>
</evidence>
<comment type="caution">
    <text evidence="12">The sequence shown here is derived from an EMBL/GenBank/DDBJ whole genome shotgun (WGS) entry which is preliminary data.</text>
</comment>
<evidence type="ECO:0000256" key="2">
    <source>
        <dbReference type="ARBA" id="ARBA00022448"/>
    </source>
</evidence>
<evidence type="ECO:0000256" key="4">
    <source>
        <dbReference type="ARBA" id="ARBA00022475"/>
    </source>
</evidence>
<evidence type="ECO:0000256" key="5">
    <source>
        <dbReference type="ARBA" id="ARBA00022692"/>
    </source>
</evidence>
<reference evidence="12 13" key="1">
    <citation type="journal article" date="2010" name="Int. J. Syst. Evol. Microbiol.">
        <title>Thiohalobacter thiocyanaticus gen. nov., sp. nov., a moderately halophilic, sulfur-oxidizing gammaproteobacterium from hypersaline lakes, that utilizes thiocyanate.</title>
        <authorList>
            <person name="Sorokin D.Y."/>
            <person name="Kovaleva O.L."/>
            <person name="Tourova T.P."/>
            <person name="Muyzer G."/>
        </authorList>
    </citation>
    <scope>NUCLEOTIDE SEQUENCE [LARGE SCALE GENOMIC DNA]</scope>
    <source>
        <strain evidence="12 13">Hrh1</strain>
    </source>
</reference>
<dbReference type="InterPro" id="IPR006153">
    <property type="entry name" value="Cation/H_exchanger_TM"/>
</dbReference>
<keyword evidence="6 10" id="KW-1133">Transmembrane helix</keyword>
<dbReference type="AlphaFoldDB" id="A0A426QH32"/>
<feature type="compositionally biased region" description="Basic and acidic residues" evidence="9">
    <location>
        <begin position="443"/>
        <end position="452"/>
    </location>
</feature>
<dbReference type="GO" id="GO:0005886">
    <property type="term" value="C:plasma membrane"/>
    <property type="evidence" value="ECO:0007669"/>
    <property type="project" value="UniProtKB-SubCell"/>
</dbReference>
<keyword evidence="2" id="KW-0813">Transport</keyword>
<sequence>MTNAQWFLLVGALLLARGLTAPMLQRLPVTPAIVYLAVGLLVGPTVLNLFHFNPLKESALLEVLTEMVVLISLFSAGVKMPVPFSFARWRTPILLASVSMAVSVGLVAAFAYYLLGLPLGAGVLLGAILAPTDPVLATDVQTRHPGDRDRLRFTLTCEAGMNDGSAFPFVMLGMGLLGLHELGEFGLRWALVDVLWATIAGGVIGVISGATLAHLGRKLRGTPPRHKLMDDFLGLGLIGVVYGLSELVNAWGFLAVFFAAVALRQTELKLAGDDMNSVALNEPGEENPGPENEPTPTVSEGALVFKEHLERLSELVLILLIGGTLFIDSWSLRAVGLALFLFMVARTPISVLVGLLGSRTSWPTRSMVGWFGVRGIGSLYYLMFAIQHGLPEELALDLVQLTLIVVTLSILVHGTSVKPLMSRFLRHRSHQSGVNGVGPGQPIERKTEQADK</sequence>
<accession>A0A426QH32</accession>
<comment type="subcellular location">
    <subcellularLocation>
        <location evidence="1">Cell membrane</location>
        <topology evidence="1">Multi-pass membrane protein</topology>
    </subcellularLocation>
</comment>
<keyword evidence="7" id="KW-0406">Ion transport</keyword>
<protein>
    <submittedName>
        <fullName evidence="12">Sodium:proton antiporter</fullName>
    </submittedName>
</protein>
<feature type="transmembrane region" description="Helical" evidence="10">
    <location>
        <begin position="30"/>
        <end position="52"/>
    </location>
</feature>
<evidence type="ECO:0000256" key="9">
    <source>
        <dbReference type="SAM" id="MobiDB-lite"/>
    </source>
</evidence>
<name>A0A426QH32_9GAMM</name>
<gene>
    <name evidence="12" type="ORF">D6C00_03165</name>
</gene>
<organism evidence="12 13">
    <name type="scientific">Thiohalobacter thiocyanaticus</name>
    <dbReference type="NCBI Taxonomy" id="585455"/>
    <lineage>
        <taxon>Bacteria</taxon>
        <taxon>Pseudomonadati</taxon>
        <taxon>Pseudomonadota</taxon>
        <taxon>Gammaproteobacteria</taxon>
        <taxon>Thiohalobacterales</taxon>
        <taxon>Thiohalobacteraceae</taxon>
        <taxon>Thiohalobacter</taxon>
    </lineage>
</organism>
<dbReference type="GO" id="GO:0015297">
    <property type="term" value="F:antiporter activity"/>
    <property type="evidence" value="ECO:0007669"/>
    <property type="project" value="UniProtKB-KW"/>
</dbReference>
<feature type="transmembrane region" description="Helical" evidence="10">
    <location>
        <begin position="93"/>
        <end position="115"/>
    </location>
</feature>